<reference evidence="4 5" key="1">
    <citation type="journal article" date="2023" name="Genome Announc.">
        <title>Pan-Genome Analyses of the Genus Cohnella and Proposal of the Novel Species Cohnella silvisoli sp. nov., Isolated from Forest Soil.</title>
        <authorList>
            <person name="Wang C."/>
            <person name="Mao L."/>
            <person name="Bao G."/>
            <person name="Zhu H."/>
        </authorList>
    </citation>
    <scope>NUCLEOTIDE SEQUENCE [LARGE SCALE GENOMIC DNA]</scope>
    <source>
        <strain evidence="4 5">NL03-T5-1</strain>
    </source>
</reference>
<dbReference type="Pfam" id="PF01436">
    <property type="entry name" value="NHL"/>
    <property type="match status" value="3"/>
</dbReference>
<dbReference type="PANTHER" id="PTHR13833">
    <property type="match status" value="1"/>
</dbReference>
<dbReference type="EMBL" id="JASKHM010000005">
    <property type="protein sequence ID" value="MEQ4482964.1"/>
    <property type="molecule type" value="Genomic_DNA"/>
</dbReference>
<evidence type="ECO:0000256" key="1">
    <source>
        <dbReference type="ARBA" id="ARBA00022737"/>
    </source>
</evidence>
<keyword evidence="3" id="KW-0732">Signal</keyword>
<dbReference type="PANTHER" id="PTHR13833:SF71">
    <property type="entry name" value="NHL DOMAIN-CONTAINING PROTEIN"/>
    <property type="match status" value="1"/>
</dbReference>
<protein>
    <submittedName>
        <fullName evidence="4">Copper amine oxidase</fullName>
    </submittedName>
</protein>
<name>A0ABV1KSG0_9BACL</name>
<dbReference type="InterPro" id="IPR011042">
    <property type="entry name" value="6-blade_b-propeller_TolB-like"/>
</dbReference>
<feature type="repeat" description="NHL" evidence="2">
    <location>
        <begin position="128"/>
        <end position="158"/>
    </location>
</feature>
<evidence type="ECO:0000256" key="2">
    <source>
        <dbReference type="PROSITE-ProRule" id="PRU00504"/>
    </source>
</evidence>
<dbReference type="SUPFAM" id="SSF101898">
    <property type="entry name" value="NHL repeat"/>
    <property type="match status" value="1"/>
</dbReference>
<evidence type="ECO:0000313" key="5">
    <source>
        <dbReference type="Proteomes" id="UP001493487"/>
    </source>
</evidence>
<evidence type="ECO:0000313" key="4">
    <source>
        <dbReference type="EMBL" id="MEQ4482964.1"/>
    </source>
</evidence>
<proteinExistence type="predicted"/>
<feature type="signal peptide" evidence="3">
    <location>
        <begin position="1"/>
        <end position="24"/>
    </location>
</feature>
<dbReference type="PROSITE" id="PS51125">
    <property type="entry name" value="NHL"/>
    <property type="match status" value="1"/>
</dbReference>
<dbReference type="Gene3D" id="2.120.10.30">
    <property type="entry name" value="TolB, C-terminal domain"/>
    <property type="match status" value="4"/>
</dbReference>
<dbReference type="InterPro" id="IPR001258">
    <property type="entry name" value="NHL_repeat"/>
</dbReference>
<feature type="chain" id="PRO_5046042771" evidence="3">
    <location>
        <begin position="25"/>
        <end position="495"/>
    </location>
</feature>
<dbReference type="RefSeq" id="WP_232185659.1">
    <property type="nucleotide sequence ID" value="NZ_JAIOAP010000005.1"/>
</dbReference>
<organism evidence="4 5">
    <name type="scientific">Cohnella silvisoli</name>
    <dbReference type="NCBI Taxonomy" id="2873699"/>
    <lineage>
        <taxon>Bacteria</taxon>
        <taxon>Bacillati</taxon>
        <taxon>Bacillota</taxon>
        <taxon>Bacilli</taxon>
        <taxon>Bacillales</taxon>
        <taxon>Paenibacillaceae</taxon>
        <taxon>Cohnella</taxon>
    </lineage>
</organism>
<accession>A0ABV1KSG0</accession>
<evidence type="ECO:0000256" key="3">
    <source>
        <dbReference type="SAM" id="SignalP"/>
    </source>
</evidence>
<keyword evidence="5" id="KW-1185">Reference proteome</keyword>
<comment type="caution">
    <text evidence="4">The sequence shown here is derived from an EMBL/GenBank/DDBJ whole genome shotgun (WGS) entry which is preliminary data.</text>
</comment>
<dbReference type="Proteomes" id="UP001493487">
    <property type="component" value="Unassembled WGS sequence"/>
</dbReference>
<gene>
    <name evidence="4" type="ORF">QJS35_11210</name>
</gene>
<keyword evidence="1" id="KW-0677">Repeat</keyword>
<sequence length="495" mass="51167">MTNLKKPLIAALAIALIGGTTTNAAGISSDSLHAQASPYRALSSISTFAGTGQFDDLNGAAATSSFRAPGSILALPDGTILISDSGNQSIKQLANGVTKDIAGVYVDKDRLGLPVGGLLDGQGDESFFNHPNGIAADDQGNIYVADTDNHAIRLIDKQGNVKTLAGNGVEGNDDGVGRAAKFHSPSDVAVAKDGTVYVADTLNNSIRAIAKDGTVSTLNAASTRKAKSSPDATVVVGDFQDGALKDAKFNEPSALALDSKGNLYVSDSGNQSIRYIDLTLGTVTTVAGIAASSSTGSLYDADPLYAQGGYADGAAAKAQFNHPTGIVATDEGGLVIADSLNHSIRYLYHGIVTTLAGDANQNSGSANGIEKNAQFNNPTDVALTADGRILVADLLNNEIRILRFAKLPVGLPANGKLSISLDGALVKVDTVLIQGTTLITTDNALKVLGITLPKVIQITKGKDKKNYVSLRAAAEQAGLDVEWDKAHNHILLRHQ</sequence>